<protein>
    <submittedName>
        <fullName evidence="1">Uncharacterized protein</fullName>
    </submittedName>
</protein>
<evidence type="ECO:0000313" key="1">
    <source>
        <dbReference type="EMBL" id="KUG04870.1"/>
    </source>
</evidence>
<accession>A0A0W8E8Z4</accession>
<name>A0A0W8E8Z4_9ZZZZ</name>
<dbReference type="EMBL" id="LNQE01001837">
    <property type="protein sequence ID" value="KUG04870.1"/>
    <property type="molecule type" value="Genomic_DNA"/>
</dbReference>
<organism evidence="1">
    <name type="scientific">hydrocarbon metagenome</name>
    <dbReference type="NCBI Taxonomy" id="938273"/>
    <lineage>
        <taxon>unclassified sequences</taxon>
        <taxon>metagenomes</taxon>
        <taxon>ecological metagenomes</taxon>
    </lineage>
</organism>
<reference evidence="1" key="1">
    <citation type="journal article" date="2015" name="Proc. Natl. Acad. Sci. U.S.A.">
        <title>Networks of energetic and metabolic interactions define dynamics in microbial communities.</title>
        <authorList>
            <person name="Embree M."/>
            <person name="Liu J.K."/>
            <person name="Al-Bassam M.M."/>
            <person name="Zengler K."/>
        </authorList>
    </citation>
    <scope>NUCLEOTIDE SEQUENCE</scope>
</reference>
<sequence length="58" mass="6751">MAYHNYIFPAEITLDLKRIGDLSTEQVKLSPYEMFVPCNSQEKGSLKTPKIDFTQYCF</sequence>
<comment type="caution">
    <text evidence="1">The sequence shown here is derived from an EMBL/GenBank/DDBJ whole genome shotgun (WGS) entry which is preliminary data.</text>
</comment>
<gene>
    <name evidence="1" type="ORF">ASZ90_017750</name>
</gene>
<proteinExistence type="predicted"/>
<dbReference type="AlphaFoldDB" id="A0A0W8E8Z4"/>